<dbReference type="SUPFAM" id="SSF69279">
    <property type="entry name" value="Phage tail proteins"/>
    <property type="match status" value="2"/>
</dbReference>
<dbReference type="KEGG" id="thes:FHQ07_02510"/>
<dbReference type="InterPro" id="IPR006533">
    <property type="entry name" value="T6SS_Vgr_RhsGE"/>
</dbReference>
<evidence type="ECO:0000259" key="4">
    <source>
        <dbReference type="Pfam" id="PF04717"/>
    </source>
</evidence>
<dbReference type="OrthoDB" id="9762420at2"/>
<evidence type="ECO:0000259" key="5">
    <source>
        <dbReference type="Pfam" id="PF22178"/>
    </source>
</evidence>
<evidence type="ECO:0000256" key="1">
    <source>
        <dbReference type="ARBA" id="ARBA00004613"/>
    </source>
</evidence>
<keyword evidence="3" id="KW-0964">Secreted</keyword>
<evidence type="ECO:0000256" key="2">
    <source>
        <dbReference type="ARBA" id="ARBA00005558"/>
    </source>
</evidence>
<dbReference type="InterPro" id="IPR006531">
    <property type="entry name" value="Gp5/Vgr_OB"/>
</dbReference>
<comment type="similarity">
    <text evidence="2">Belongs to the VgrG protein family.</text>
</comment>
<sequence>MSRGRATADDRHRQATTTMPSLSTSNRMYFLALHEYGEDDLLIEEMAGHEAMSQLFEFRLRLLSERDDIDPRKIIAKPAILRIETWDSNHMGGERHWNGVVSRFQRTGRVSSADGEDLYSYECDIVPWFWFMTQHEDCRVFQNKTVREIVETIFDEFAYDDFRFELSEDHPSLEYCTQYHETSFDFISRLLEREGIHYYFRHNEEGGETRHILVFTDNNASNPALDPATIPFHHAGTAESFDAIRTLSLDQQMRTRKVTLRDWDYGKKKLVQEDTPTVLEIGEDRDLERYRYPGGFVESNVGKYRSRVIMEAEEASHMRFRGDSQVRTLAPGHTFTLEDHPFDEFDIEYMVLSVWHHGRNNLTNDGSASEYGNEFTLQPHEVTWRAPLSTPKAHVRGPQTALVTGPPGEEIHVDALGRIKIQFHWDRLGQYDEKSSCYVRVMQSWAGNGYGSLFIPRIGMEVVVGFLEGDPDQPIVTGCVYNGVNKPPYANDGYTTRSGIKTLSSKGGGGTNELRFEDKKGSEEVFLQAEKDFNVNVKNNRTESIGADSNHDIGGKHLIHVGGDRHLKVDGESFTGVTGNFYQGSKSDHEVWAQAELRLLGKSSVCMATKGTMDIHGGQKLVLEANTLISLKVGGSGIVIDPSGVSVVGPMIKQNSGGAPSAAINPSGFDVEQAQGTHSTEDGQVTDPIQQLQAQALINAAQQGQPFCAECEAARAAYQALMA</sequence>
<evidence type="ECO:0000313" key="6">
    <source>
        <dbReference type="EMBL" id="QDA56269.1"/>
    </source>
</evidence>
<evidence type="ECO:0000256" key="3">
    <source>
        <dbReference type="ARBA" id="ARBA00022525"/>
    </source>
</evidence>
<dbReference type="Gene3D" id="3.55.50.10">
    <property type="entry name" value="Baseplate protein-like domains"/>
    <property type="match status" value="1"/>
</dbReference>
<feature type="domain" description="Gp5/Type VI secretion system Vgr C-terminal trimerisation" evidence="5">
    <location>
        <begin position="498"/>
        <end position="582"/>
    </location>
</feature>
<feature type="domain" description="Gp5/Type VI secretion system Vgr protein OB-fold" evidence="4">
    <location>
        <begin position="414"/>
        <end position="481"/>
    </location>
</feature>
<accession>A0A5B7ZNK9</accession>
<dbReference type="InterPro" id="IPR050708">
    <property type="entry name" value="T6SS_VgrG/RHS"/>
</dbReference>
<name>A0A5B7ZNK9_9GAMM</name>
<dbReference type="NCBIfam" id="TIGR03361">
    <property type="entry name" value="VI_Rhs_Vgr"/>
    <property type="match status" value="1"/>
</dbReference>
<dbReference type="EMBL" id="CP040871">
    <property type="protein sequence ID" value="QDA56269.1"/>
    <property type="molecule type" value="Genomic_DNA"/>
</dbReference>
<dbReference type="SUPFAM" id="SSF69349">
    <property type="entry name" value="Phage fibre proteins"/>
    <property type="match status" value="1"/>
</dbReference>
<gene>
    <name evidence="6" type="primary">tssI</name>
    <name evidence="6" type="ORF">FHQ07_02510</name>
</gene>
<dbReference type="Pfam" id="PF05954">
    <property type="entry name" value="Phage_GPD"/>
    <property type="match status" value="1"/>
</dbReference>
<evidence type="ECO:0000313" key="7">
    <source>
        <dbReference type="Proteomes" id="UP000308149"/>
    </source>
</evidence>
<dbReference type="AlphaFoldDB" id="A0A5B7ZNK9"/>
<keyword evidence="7" id="KW-1185">Reference proteome</keyword>
<organism evidence="6 7">
    <name type="scientific">Thermomonas aquatica</name>
    <dbReference type="NCBI Taxonomy" id="2202149"/>
    <lineage>
        <taxon>Bacteria</taxon>
        <taxon>Pseudomonadati</taxon>
        <taxon>Pseudomonadota</taxon>
        <taxon>Gammaproteobacteria</taxon>
        <taxon>Lysobacterales</taxon>
        <taxon>Lysobacteraceae</taxon>
        <taxon>Thermomonas</taxon>
    </lineage>
</organism>
<protein>
    <submittedName>
        <fullName evidence="6">Type VI secretion system tip protein VgrG</fullName>
    </submittedName>
</protein>
<dbReference type="NCBIfam" id="TIGR01646">
    <property type="entry name" value="vgr_GE"/>
    <property type="match status" value="1"/>
</dbReference>
<dbReference type="PANTHER" id="PTHR32305:SF15">
    <property type="entry name" value="PROTEIN RHSA-RELATED"/>
    <property type="match status" value="1"/>
</dbReference>
<dbReference type="GO" id="GO:0005576">
    <property type="term" value="C:extracellular region"/>
    <property type="evidence" value="ECO:0007669"/>
    <property type="project" value="UniProtKB-SubCell"/>
</dbReference>
<dbReference type="Pfam" id="PF22178">
    <property type="entry name" value="Gp5_trimer_C"/>
    <property type="match status" value="1"/>
</dbReference>
<dbReference type="Gene3D" id="2.30.110.50">
    <property type="match status" value="1"/>
</dbReference>
<dbReference type="InterPro" id="IPR017847">
    <property type="entry name" value="T6SS_RhsGE_Vgr_subset"/>
</dbReference>
<dbReference type="Pfam" id="PF04717">
    <property type="entry name" value="Phage_base_V"/>
    <property type="match status" value="1"/>
</dbReference>
<comment type="subcellular location">
    <subcellularLocation>
        <location evidence="1">Secreted</location>
    </subcellularLocation>
</comment>
<proteinExistence type="inferred from homology"/>
<dbReference type="SUPFAM" id="SSF69255">
    <property type="entry name" value="gp5 N-terminal domain-like"/>
    <property type="match status" value="1"/>
</dbReference>
<dbReference type="InterPro" id="IPR054030">
    <property type="entry name" value="Gp5_Vgr_C"/>
</dbReference>
<reference evidence="6 7" key="1">
    <citation type="submission" date="2019-06" db="EMBL/GenBank/DDBJ databases">
        <title>Thermomonas aquatica sp. nov., isolated from an industrial wastewater treatment plant.</title>
        <authorList>
            <person name="Jeon J.H."/>
            <person name="Park D.-S."/>
        </authorList>
    </citation>
    <scope>NUCLEOTIDE SEQUENCE [LARGE SCALE GENOMIC DNA]</scope>
    <source>
        <strain evidence="6 7">SY21</strain>
    </source>
</reference>
<dbReference type="Gene3D" id="2.40.50.230">
    <property type="entry name" value="Gp5 N-terminal domain"/>
    <property type="match status" value="1"/>
</dbReference>
<dbReference type="InterPro" id="IPR037026">
    <property type="entry name" value="Vgr_OB-fold_dom_sf"/>
</dbReference>
<dbReference type="Proteomes" id="UP000308149">
    <property type="component" value="Chromosome"/>
</dbReference>
<dbReference type="PANTHER" id="PTHR32305">
    <property type="match status" value="1"/>
</dbReference>
<dbReference type="Gene3D" id="4.10.220.110">
    <property type="match status" value="1"/>
</dbReference>